<dbReference type="InterPro" id="IPR005299">
    <property type="entry name" value="MeTrfase_7"/>
</dbReference>
<dbReference type="SUPFAM" id="SSF53335">
    <property type="entry name" value="S-adenosyl-L-methionine-dependent methyltransferases"/>
    <property type="match status" value="1"/>
</dbReference>
<reference evidence="5 6" key="1">
    <citation type="submission" date="2019-01" db="EMBL/GenBank/DDBJ databases">
        <title>Sequencing of cultivated peanut Arachis hypogaea provides insights into genome evolution and oil improvement.</title>
        <authorList>
            <person name="Chen X."/>
        </authorList>
    </citation>
    <scope>NUCLEOTIDE SEQUENCE [LARGE SCALE GENOMIC DNA]</scope>
    <source>
        <strain evidence="6">cv. Fuhuasheng</strain>
        <tissue evidence="5">Leaves</tissue>
    </source>
</reference>
<dbReference type="GO" id="GO:0032259">
    <property type="term" value="P:methylation"/>
    <property type="evidence" value="ECO:0007669"/>
    <property type="project" value="UniProtKB-KW"/>
</dbReference>
<dbReference type="InterPro" id="IPR029063">
    <property type="entry name" value="SAM-dependent_MTases_sf"/>
</dbReference>
<keyword evidence="3" id="KW-0479">Metal-binding</keyword>
<gene>
    <name evidence="5" type="ORF">Ahy_B03g068076</name>
</gene>
<dbReference type="GO" id="GO:0008168">
    <property type="term" value="F:methyltransferase activity"/>
    <property type="evidence" value="ECO:0007669"/>
    <property type="project" value="UniProtKB-KW"/>
</dbReference>
<protein>
    <submittedName>
        <fullName evidence="5">Uncharacterized protein</fullName>
    </submittedName>
</protein>
<evidence type="ECO:0000256" key="2">
    <source>
        <dbReference type="ARBA" id="ARBA00022679"/>
    </source>
</evidence>
<dbReference type="Proteomes" id="UP000289738">
    <property type="component" value="Chromosome B03"/>
</dbReference>
<name>A0A445A8J2_ARAHY</name>
<keyword evidence="4" id="KW-0460">Magnesium</keyword>
<keyword evidence="1" id="KW-0489">Methyltransferase</keyword>
<comment type="caution">
    <text evidence="5">The sequence shown here is derived from an EMBL/GenBank/DDBJ whole genome shotgun (WGS) entry which is preliminary data.</text>
</comment>
<dbReference type="GO" id="GO:0046872">
    <property type="term" value="F:metal ion binding"/>
    <property type="evidence" value="ECO:0007669"/>
    <property type="project" value="UniProtKB-KW"/>
</dbReference>
<evidence type="ECO:0000256" key="3">
    <source>
        <dbReference type="ARBA" id="ARBA00022723"/>
    </source>
</evidence>
<accession>A0A445A8J2</accession>
<evidence type="ECO:0000256" key="4">
    <source>
        <dbReference type="ARBA" id="ARBA00022842"/>
    </source>
</evidence>
<sequence length="102" mass="11584">MNGDANDDNKVDENMKGQIVAKYIRAITQPLLKAHFGELTMDELFLTLENKLVQLIKLNGQLTRPLKQMSELSQSHLHQIMLLGVEIDSFFTLQKESSLRAS</sequence>
<keyword evidence="2" id="KW-0808">Transferase</keyword>
<evidence type="ECO:0000313" key="5">
    <source>
        <dbReference type="EMBL" id="RYR22767.1"/>
    </source>
</evidence>
<dbReference type="EMBL" id="SDMP01000013">
    <property type="protein sequence ID" value="RYR22767.1"/>
    <property type="molecule type" value="Genomic_DNA"/>
</dbReference>
<proteinExistence type="predicted"/>
<dbReference type="AlphaFoldDB" id="A0A445A8J2"/>
<dbReference type="InterPro" id="IPR042086">
    <property type="entry name" value="MeTrfase_capping"/>
</dbReference>
<dbReference type="Gene3D" id="1.10.1200.270">
    <property type="entry name" value="Methyltransferase, alpha-helical capping domain"/>
    <property type="match status" value="1"/>
</dbReference>
<evidence type="ECO:0000313" key="6">
    <source>
        <dbReference type="Proteomes" id="UP000289738"/>
    </source>
</evidence>
<dbReference type="Pfam" id="PF03492">
    <property type="entry name" value="Methyltransf_7"/>
    <property type="match status" value="1"/>
</dbReference>
<evidence type="ECO:0000256" key="1">
    <source>
        <dbReference type="ARBA" id="ARBA00022603"/>
    </source>
</evidence>
<keyword evidence="6" id="KW-1185">Reference proteome</keyword>
<organism evidence="5 6">
    <name type="scientific">Arachis hypogaea</name>
    <name type="common">Peanut</name>
    <dbReference type="NCBI Taxonomy" id="3818"/>
    <lineage>
        <taxon>Eukaryota</taxon>
        <taxon>Viridiplantae</taxon>
        <taxon>Streptophyta</taxon>
        <taxon>Embryophyta</taxon>
        <taxon>Tracheophyta</taxon>
        <taxon>Spermatophyta</taxon>
        <taxon>Magnoliopsida</taxon>
        <taxon>eudicotyledons</taxon>
        <taxon>Gunneridae</taxon>
        <taxon>Pentapetalae</taxon>
        <taxon>rosids</taxon>
        <taxon>fabids</taxon>
        <taxon>Fabales</taxon>
        <taxon>Fabaceae</taxon>
        <taxon>Papilionoideae</taxon>
        <taxon>50 kb inversion clade</taxon>
        <taxon>dalbergioids sensu lato</taxon>
        <taxon>Dalbergieae</taxon>
        <taxon>Pterocarpus clade</taxon>
        <taxon>Arachis</taxon>
    </lineage>
</organism>